<feature type="region of interest" description="G2" evidence="8">
    <location>
        <begin position="37"/>
        <end position="41"/>
    </location>
</feature>
<evidence type="ECO:0000313" key="12">
    <source>
        <dbReference type="EMBL" id="GLR19467.1"/>
    </source>
</evidence>
<feature type="region of interest" description="G1" evidence="8">
    <location>
        <begin position="11"/>
        <end position="18"/>
    </location>
</feature>
<feature type="domain" description="Era-type G" evidence="11">
    <location>
        <begin position="3"/>
        <end position="170"/>
    </location>
</feature>
<reference evidence="12" key="2">
    <citation type="submission" date="2023-01" db="EMBL/GenBank/DDBJ databases">
        <title>Draft genome sequence of Portibacter lacus strain NBRC 108769.</title>
        <authorList>
            <person name="Sun Q."/>
            <person name="Mori K."/>
        </authorList>
    </citation>
    <scope>NUCLEOTIDE SEQUENCE</scope>
    <source>
        <strain evidence="12">NBRC 108769</strain>
    </source>
</reference>
<dbReference type="InterPro" id="IPR027417">
    <property type="entry name" value="P-loop_NTPase"/>
</dbReference>
<reference evidence="12" key="1">
    <citation type="journal article" date="2014" name="Int. J. Syst. Evol. Microbiol.">
        <title>Complete genome sequence of Corynebacterium casei LMG S-19264T (=DSM 44701T), isolated from a smear-ripened cheese.</title>
        <authorList>
            <consortium name="US DOE Joint Genome Institute (JGI-PGF)"/>
            <person name="Walter F."/>
            <person name="Albersmeier A."/>
            <person name="Kalinowski J."/>
            <person name="Ruckert C."/>
        </authorList>
    </citation>
    <scope>NUCLEOTIDE SEQUENCE</scope>
    <source>
        <strain evidence="12">NBRC 108769</strain>
    </source>
</reference>
<dbReference type="InterPro" id="IPR006073">
    <property type="entry name" value="GTP-bd"/>
</dbReference>
<feature type="region of interest" description="G4" evidence="8">
    <location>
        <begin position="120"/>
        <end position="123"/>
    </location>
</feature>
<dbReference type="GO" id="GO:0000028">
    <property type="term" value="P:ribosomal small subunit assembly"/>
    <property type="evidence" value="ECO:0007669"/>
    <property type="project" value="TreeGrafter"/>
</dbReference>
<keyword evidence="6 7" id="KW-0342">GTP-binding</keyword>
<evidence type="ECO:0000313" key="13">
    <source>
        <dbReference type="Proteomes" id="UP001156666"/>
    </source>
</evidence>
<gene>
    <name evidence="7 12" type="primary">era</name>
    <name evidence="12" type="ORF">GCM10007940_40830</name>
</gene>
<dbReference type="Pfam" id="PF01926">
    <property type="entry name" value="MMR_HSR1"/>
    <property type="match status" value="1"/>
</dbReference>
<dbReference type="CDD" id="cd22534">
    <property type="entry name" value="KH-II_Era"/>
    <property type="match status" value="1"/>
</dbReference>
<dbReference type="PROSITE" id="PS51713">
    <property type="entry name" value="G_ERA"/>
    <property type="match status" value="1"/>
</dbReference>
<proteinExistence type="inferred from homology"/>
<comment type="function">
    <text evidence="7">An essential GTPase that binds both GDP and GTP, with rapid nucleotide exchange. Plays a role in 16S rRNA processing and 30S ribosomal subunit biogenesis and possibly also in cell cycle regulation and energy metabolism.</text>
</comment>
<evidence type="ECO:0000256" key="4">
    <source>
        <dbReference type="ARBA" id="ARBA00022741"/>
    </source>
</evidence>
<evidence type="ECO:0000256" key="2">
    <source>
        <dbReference type="ARBA" id="ARBA00020484"/>
    </source>
</evidence>
<dbReference type="InterPro" id="IPR015946">
    <property type="entry name" value="KH_dom-like_a/b"/>
</dbReference>
<dbReference type="SUPFAM" id="SSF54814">
    <property type="entry name" value="Prokaryotic type KH domain (KH-domain type II)"/>
    <property type="match status" value="1"/>
</dbReference>
<keyword evidence="7" id="KW-1003">Cell membrane</keyword>
<protein>
    <recommendedName>
        <fullName evidence="2 7">GTPase Era</fullName>
    </recommendedName>
</protein>
<dbReference type="PANTHER" id="PTHR42698:SF1">
    <property type="entry name" value="GTPASE ERA, MITOCHONDRIAL"/>
    <property type="match status" value="1"/>
</dbReference>
<feature type="region of interest" description="G5" evidence="8">
    <location>
        <begin position="149"/>
        <end position="151"/>
    </location>
</feature>
<dbReference type="InterPro" id="IPR009019">
    <property type="entry name" value="KH_sf_prok-type"/>
</dbReference>
<dbReference type="NCBIfam" id="TIGR00436">
    <property type="entry name" value="era"/>
    <property type="match status" value="1"/>
</dbReference>
<dbReference type="PANTHER" id="PTHR42698">
    <property type="entry name" value="GTPASE ERA"/>
    <property type="match status" value="1"/>
</dbReference>
<dbReference type="GO" id="GO:0005525">
    <property type="term" value="F:GTP binding"/>
    <property type="evidence" value="ECO:0007669"/>
    <property type="project" value="UniProtKB-UniRule"/>
</dbReference>
<dbReference type="GO" id="GO:0005886">
    <property type="term" value="C:plasma membrane"/>
    <property type="evidence" value="ECO:0007669"/>
    <property type="project" value="UniProtKB-SubCell"/>
</dbReference>
<dbReference type="Gene3D" id="3.40.50.300">
    <property type="entry name" value="P-loop containing nucleotide triphosphate hydrolases"/>
    <property type="match status" value="1"/>
</dbReference>
<dbReference type="EMBL" id="BSOH01000027">
    <property type="protein sequence ID" value="GLR19467.1"/>
    <property type="molecule type" value="Genomic_DNA"/>
</dbReference>
<evidence type="ECO:0000256" key="3">
    <source>
        <dbReference type="ARBA" id="ARBA00022517"/>
    </source>
</evidence>
<evidence type="ECO:0000256" key="7">
    <source>
        <dbReference type="HAMAP-Rule" id="MF_00367"/>
    </source>
</evidence>
<keyword evidence="7" id="KW-0699">rRNA-binding</keyword>
<sequence>MHYSGFINIIGKPNVGKSTLMNALVGERMSIITHKPQTTRHRIMGILSGDDFQMVFSDTPGIIYDTNYKMQEIMNNYAFSTKEDADIMMYVTTPSEKNDAEDSIINFLNSVKAPKFLVVNKIDLHTPEEVMSKIQQWDKLVNFDEFFTISALEKKNIPLLFNELRKKLPEGPAYYPKDQLSDKSERFFVSEIIREKILEIYRQEIPYSTEVVITEFKEGSKNNKPLVRIFAEIYVSRSSQKPIILGKGGALIKKLGIESRKSIEKFLEKHVHLELFVKIQKDWRNDDRSLKHFGYQ</sequence>
<dbReference type="GO" id="GO:0003924">
    <property type="term" value="F:GTPase activity"/>
    <property type="evidence" value="ECO:0007669"/>
    <property type="project" value="UniProtKB-UniRule"/>
</dbReference>
<accession>A0AA37WG83</accession>
<dbReference type="HAMAP" id="MF_00367">
    <property type="entry name" value="GTPase_Era"/>
    <property type="match status" value="1"/>
</dbReference>
<comment type="subunit">
    <text evidence="7">Monomer.</text>
</comment>
<dbReference type="InterPro" id="IPR004044">
    <property type="entry name" value="KH_dom_type_2"/>
</dbReference>
<dbReference type="InterPro" id="IPR005225">
    <property type="entry name" value="Small_GTP-bd"/>
</dbReference>
<feature type="binding site" evidence="7">
    <location>
        <begin position="120"/>
        <end position="123"/>
    </location>
    <ligand>
        <name>GTP</name>
        <dbReference type="ChEBI" id="CHEBI:37565"/>
    </ligand>
</feature>
<keyword evidence="13" id="KW-1185">Reference proteome</keyword>
<dbReference type="GO" id="GO:0005829">
    <property type="term" value="C:cytosol"/>
    <property type="evidence" value="ECO:0007669"/>
    <property type="project" value="TreeGrafter"/>
</dbReference>
<feature type="binding site" evidence="7">
    <location>
        <begin position="58"/>
        <end position="62"/>
    </location>
    <ligand>
        <name>GTP</name>
        <dbReference type="ChEBI" id="CHEBI:37565"/>
    </ligand>
</feature>
<dbReference type="RefSeq" id="WP_262914112.1">
    <property type="nucleotide sequence ID" value="NZ_BSOH01000027.1"/>
</dbReference>
<evidence type="ECO:0000256" key="8">
    <source>
        <dbReference type="PROSITE-ProRule" id="PRU01050"/>
    </source>
</evidence>
<comment type="caution">
    <text evidence="12">The sequence shown here is derived from an EMBL/GenBank/DDBJ whole genome shotgun (WGS) entry which is preliminary data.</text>
</comment>
<evidence type="ECO:0000259" key="11">
    <source>
        <dbReference type="PROSITE" id="PS51713"/>
    </source>
</evidence>
<dbReference type="GO" id="GO:0070181">
    <property type="term" value="F:small ribosomal subunit rRNA binding"/>
    <property type="evidence" value="ECO:0007669"/>
    <property type="project" value="UniProtKB-UniRule"/>
</dbReference>
<evidence type="ECO:0000256" key="5">
    <source>
        <dbReference type="ARBA" id="ARBA00022884"/>
    </source>
</evidence>
<feature type="binding site" evidence="7">
    <location>
        <begin position="11"/>
        <end position="18"/>
    </location>
    <ligand>
        <name>GTP</name>
        <dbReference type="ChEBI" id="CHEBI:37565"/>
    </ligand>
</feature>
<keyword evidence="7" id="KW-0472">Membrane</keyword>
<dbReference type="AlphaFoldDB" id="A0AA37WG83"/>
<keyword evidence="7" id="KW-0963">Cytoplasm</keyword>
<dbReference type="CDD" id="cd04163">
    <property type="entry name" value="Era"/>
    <property type="match status" value="1"/>
</dbReference>
<keyword evidence="4 7" id="KW-0547">Nucleotide-binding</keyword>
<dbReference type="Proteomes" id="UP001156666">
    <property type="component" value="Unassembled WGS sequence"/>
</dbReference>
<comment type="similarity">
    <text evidence="1 7 8 9">Belongs to the TRAFAC class TrmE-Era-EngA-EngB-Septin-like GTPase superfamily. Era GTPase family.</text>
</comment>
<dbReference type="PRINTS" id="PR00326">
    <property type="entry name" value="GTP1OBG"/>
</dbReference>
<dbReference type="GO" id="GO:0043024">
    <property type="term" value="F:ribosomal small subunit binding"/>
    <property type="evidence" value="ECO:0007669"/>
    <property type="project" value="TreeGrafter"/>
</dbReference>
<name>A0AA37WG83_9BACT</name>
<dbReference type="InterPro" id="IPR005662">
    <property type="entry name" value="GTPase_Era-like"/>
</dbReference>
<feature type="region of interest" description="G3" evidence="8">
    <location>
        <begin position="58"/>
        <end position="61"/>
    </location>
</feature>
<organism evidence="12 13">
    <name type="scientific">Portibacter lacus</name>
    <dbReference type="NCBI Taxonomy" id="1099794"/>
    <lineage>
        <taxon>Bacteria</taxon>
        <taxon>Pseudomonadati</taxon>
        <taxon>Bacteroidota</taxon>
        <taxon>Saprospiria</taxon>
        <taxon>Saprospirales</taxon>
        <taxon>Haliscomenobacteraceae</taxon>
        <taxon>Portibacter</taxon>
    </lineage>
</organism>
<evidence type="ECO:0000256" key="9">
    <source>
        <dbReference type="RuleBase" id="RU003761"/>
    </source>
</evidence>
<evidence type="ECO:0000256" key="1">
    <source>
        <dbReference type="ARBA" id="ARBA00007921"/>
    </source>
</evidence>
<dbReference type="InterPro" id="IPR030388">
    <property type="entry name" value="G_ERA_dom"/>
</dbReference>
<dbReference type="SUPFAM" id="SSF52540">
    <property type="entry name" value="P-loop containing nucleoside triphosphate hydrolases"/>
    <property type="match status" value="1"/>
</dbReference>
<keyword evidence="5 7" id="KW-0694">RNA-binding</keyword>
<dbReference type="PROSITE" id="PS50823">
    <property type="entry name" value="KH_TYPE_2"/>
    <property type="match status" value="1"/>
</dbReference>
<dbReference type="Gene3D" id="3.30.300.20">
    <property type="match status" value="1"/>
</dbReference>
<dbReference type="NCBIfam" id="NF000908">
    <property type="entry name" value="PRK00089.1"/>
    <property type="match status" value="1"/>
</dbReference>
<keyword evidence="3 7" id="KW-0690">Ribosome biogenesis</keyword>
<evidence type="ECO:0000259" key="10">
    <source>
        <dbReference type="PROSITE" id="PS50823"/>
    </source>
</evidence>
<feature type="domain" description="KH type-2" evidence="10">
    <location>
        <begin position="201"/>
        <end position="281"/>
    </location>
</feature>
<evidence type="ECO:0000256" key="6">
    <source>
        <dbReference type="ARBA" id="ARBA00023134"/>
    </source>
</evidence>
<dbReference type="Pfam" id="PF07650">
    <property type="entry name" value="KH_2"/>
    <property type="match status" value="1"/>
</dbReference>
<dbReference type="NCBIfam" id="TIGR00231">
    <property type="entry name" value="small_GTP"/>
    <property type="match status" value="1"/>
</dbReference>
<dbReference type="FunFam" id="3.30.300.20:FF:000003">
    <property type="entry name" value="GTPase Era"/>
    <property type="match status" value="1"/>
</dbReference>
<comment type="subcellular location">
    <subcellularLocation>
        <location evidence="7">Cytoplasm</location>
    </subcellularLocation>
    <subcellularLocation>
        <location evidence="7">Cell membrane</location>
        <topology evidence="7">Peripheral membrane protein</topology>
    </subcellularLocation>
</comment>